<gene>
    <name evidence="3" type="ORF">FB45DRAFT_1007031</name>
</gene>
<reference evidence="3" key="1">
    <citation type="submission" date="2023-03" db="EMBL/GenBank/DDBJ databases">
        <title>Massive genome expansion in bonnet fungi (Mycena s.s.) driven by repeated elements and novel gene families across ecological guilds.</title>
        <authorList>
            <consortium name="Lawrence Berkeley National Laboratory"/>
            <person name="Harder C.B."/>
            <person name="Miyauchi S."/>
            <person name="Viragh M."/>
            <person name="Kuo A."/>
            <person name="Thoen E."/>
            <person name="Andreopoulos B."/>
            <person name="Lu D."/>
            <person name="Skrede I."/>
            <person name="Drula E."/>
            <person name="Henrissat B."/>
            <person name="Morin E."/>
            <person name="Kohler A."/>
            <person name="Barry K."/>
            <person name="LaButti K."/>
            <person name="Morin E."/>
            <person name="Salamov A."/>
            <person name="Lipzen A."/>
            <person name="Mereny Z."/>
            <person name="Hegedus B."/>
            <person name="Baldrian P."/>
            <person name="Stursova M."/>
            <person name="Weitz H."/>
            <person name="Taylor A."/>
            <person name="Grigoriev I.V."/>
            <person name="Nagy L.G."/>
            <person name="Martin F."/>
            <person name="Kauserud H."/>
        </authorList>
    </citation>
    <scope>NUCLEOTIDE SEQUENCE</scope>
    <source>
        <strain evidence="3">9284</strain>
    </source>
</reference>
<evidence type="ECO:0000256" key="2">
    <source>
        <dbReference type="SAM" id="Phobius"/>
    </source>
</evidence>
<accession>A0AAD7FGN3</accession>
<evidence type="ECO:0000256" key="1">
    <source>
        <dbReference type="SAM" id="MobiDB-lite"/>
    </source>
</evidence>
<evidence type="ECO:0000313" key="3">
    <source>
        <dbReference type="EMBL" id="KAJ7619364.1"/>
    </source>
</evidence>
<feature type="transmembrane region" description="Helical" evidence="2">
    <location>
        <begin position="22"/>
        <end position="43"/>
    </location>
</feature>
<keyword evidence="2" id="KW-1133">Transmembrane helix</keyword>
<keyword evidence="2" id="KW-0812">Transmembrane</keyword>
<comment type="caution">
    <text evidence="3">The sequence shown here is derived from an EMBL/GenBank/DDBJ whole genome shotgun (WGS) entry which is preliminary data.</text>
</comment>
<feature type="region of interest" description="Disordered" evidence="1">
    <location>
        <begin position="226"/>
        <end position="246"/>
    </location>
</feature>
<evidence type="ECO:0000313" key="4">
    <source>
        <dbReference type="Proteomes" id="UP001221142"/>
    </source>
</evidence>
<dbReference type="Proteomes" id="UP001221142">
    <property type="component" value="Unassembled WGS sequence"/>
</dbReference>
<sequence>MSNPLDPGVPARLRKRGSVCKLCLCMGLMSVGLLLALLVYALGKELSAKLARLSHAHIYQNQTLDEVANRSNVVRPLIDEKQTFDIAVSVWYSENNGTGKTSKSAIYSDIVFRGLRLADKDKSKNLTYKLPVAIFNRLYLNKNELRGSFVLIPTSPSLLDQVTDFSTWRSEVLAPWAPVRSWPFPLGAMDRGPEFKSVADRALDSFGFSMPLLEFHEIASQCANSAEAEPASVKGKQSADEDQHGEDDQAVKIALGETSNGVPHFNVTLKVDDPNKRILKQHPFVVTRTQIRVVDETHIFNRKLYNQEHKKLLSTSSLCGQGPYGLDGGGLGWCTEKTYIKRGHWETRLELKTTNESQSEWAYVPYIGYAASAAGPKDLVPIPVTRENCTEWKNTTSMDPEFIEINWQLSYSGRSPLKYFAADQVPSQRVVHNETEYKKSQQHDSAELWNGLVGHRFHQDAHPRRRLFIKSLGYVLSLLATILDLSFWYTRTSTVGISISGTILQAVPDIIGHVLGAAGVIEPHMQGLERLVIIWAITVLLGFFLLTPLLMLKTVARLSFSWDSWIPSVSRASPNHRERASQRLDSCTSWVFQAAICLTLTATVHIFEFPFDYELIASLHPARVPTDLDWDISSPLIRIYLTTWFPLQLTGQVSQILLNHRSKTFSGAYKLTILIRCIHTVLESFRFLPFVVGRYDARPGLSLLGLVQWMVLGMFVWQAVVYPKVTLKIEQEDEDEE</sequence>
<feature type="transmembrane region" description="Helical" evidence="2">
    <location>
        <begin position="533"/>
        <end position="552"/>
    </location>
</feature>
<feature type="transmembrane region" description="Helical" evidence="2">
    <location>
        <begin position="472"/>
        <end position="490"/>
    </location>
</feature>
<dbReference type="EMBL" id="JARKIF010000018">
    <property type="protein sequence ID" value="KAJ7619364.1"/>
    <property type="molecule type" value="Genomic_DNA"/>
</dbReference>
<keyword evidence="4" id="KW-1185">Reference proteome</keyword>
<feature type="transmembrane region" description="Helical" evidence="2">
    <location>
        <begin position="700"/>
        <end position="722"/>
    </location>
</feature>
<feature type="compositionally biased region" description="Basic and acidic residues" evidence="1">
    <location>
        <begin position="237"/>
        <end position="246"/>
    </location>
</feature>
<name>A0AAD7FGN3_9AGAR</name>
<organism evidence="3 4">
    <name type="scientific">Roridomyces roridus</name>
    <dbReference type="NCBI Taxonomy" id="1738132"/>
    <lineage>
        <taxon>Eukaryota</taxon>
        <taxon>Fungi</taxon>
        <taxon>Dikarya</taxon>
        <taxon>Basidiomycota</taxon>
        <taxon>Agaricomycotina</taxon>
        <taxon>Agaricomycetes</taxon>
        <taxon>Agaricomycetidae</taxon>
        <taxon>Agaricales</taxon>
        <taxon>Marasmiineae</taxon>
        <taxon>Mycenaceae</taxon>
        <taxon>Roridomyces</taxon>
    </lineage>
</organism>
<feature type="transmembrane region" description="Helical" evidence="2">
    <location>
        <begin position="502"/>
        <end position="521"/>
    </location>
</feature>
<keyword evidence="2" id="KW-0472">Membrane</keyword>
<proteinExistence type="predicted"/>
<dbReference type="AlphaFoldDB" id="A0AAD7FGN3"/>
<protein>
    <submittedName>
        <fullName evidence="3">Uncharacterized protein</fullName>
    </submittedName>
</protein>